<proteinExistence type="predicted"/>
<dbReference type="SUPFAM" id="SSF142906">
    <property type="entry name" value="YjbR-like"/>
    <property type="match status" value="1"/>
</dbReference>
<dbReference type="Proteomes" id="UP000197783">
    <property type="component" value="Unassembled WGS sequence"/>
</dbReference>
<dbReference type="Gene3D" id="3.90.1150.30">
    <property type="match status" value="1"/>
</dbReference>
<evidence type="ECO:0000313" key="1">
    <source>
        <dbReference type="EMBL" id="OWK32740.1"/>
    </source>
</evidence>
<evidence type="ECO:0008006" key="3">
    <source>
        <dbReference type="Google" id="ProtNLM"/>
    </source>
</evidence>
<comment type="caution">
    <text evidence="1">The sequence shown here is derived from an EMBL/GenBank/DDBJ whole genome shotgun (WGS) entry which is preliminary data.</text>
</comment>
<dbReference type="RefSeq" id="WP_088333187.1">
    <property type="nucleotide sequence ID" value="NZ_NBBJ01000001.1"/>
</dbReference>
<name>A0A245ZSP9_9SPHN</name>
<accession>A0A245ZSP9</accession>
<dbReference type="InterPro" id="IPR038056">
    <property type="entry name" value="YjbR-like_sf"/>
</dbReference>
<keyword evidence="2" id="KW-1185">Reference proteome</keyword>
<dbReference type="Pfam" id="PF04237">
    <property type="entry name" value="YjbR"/>
    <property type="match status" value="1"/>
</dbReference>
<reference evidence="1 2" key="1">
    <citation type="submission" date="2017-03" db="EMBL/GenBank/DDBJ databases">
        <title>Genome sequence of Sphingomonas mucosissima DSM 17494.</title>
        <authorList>
            <person name="Poehlein A."/>
            <person name="Wuebbeler J.H."/>
            <person name="Steinbuechel A."/>
            <person name="Daniel R."/>
        </authorList>
    </citation>
    <scope>NUCLEOTIDE SEQUENCE [LARGE SCALE GENOMIC DNA]</scope>
    <source>
        <strain evidence="1 2">DSM 17494</strain>
    </source>
</reference>
<dbReference type="OrthoDB" id="277063at2"/>
<dbReference type="EMBL" id="NBBJ01000001">
    <property type="protein sequence ID" value="OWK32740.1"/>
    <property type="molecule type" value="Genomic_DNA"/>
</dbReference>
<gene>
    <name evidence="1" type="ORF">SPMU_10820</name>
</gene>
<organism evidence="1 2">
    <name type="scientific">Sphingomonas mucosissima</name>
    <dbReference type="NCBI Taxonomy" id="370959"/>
    <lineage>
        <taxon>Bacteria</taxon>
        <taxon>Pseudomonadati</taxon>
        <taxon>Pseudomonadota</taxon>
        <taxon>Alphaproteobacteria</taxon>
        <taxon>Sphingomonadales</taxon>
        <taxon>Sphingomonadaceae</taxon>
        <taxon>Sphingomonas</taxon>
    </lineage>
</organism>
<protein>
    <recommendedName>
        <fullName evidence="3">MmcQ/YjbR family DNA-binding protein</fullName>
    </recommendedName>
</protein>
<dbReference type="AlphaFoldDB" id="A0A245ZSP9"/>
<sequence>MAEPVGPVAEALAKVRAIALALPETAERLSHGAPGFHIAKGKFFAYFSHDLHGSGETAVVLKTSGAEEQAMLIEADPDLYYKPPYLGSSGWIAIRVTAPETDWDHVADRIAASWEMVARRRLLEMGGR</sequence>
<evidence type="ECO:0000313" key="2">
    <source>
        <dbReference type="Proteomes" id="UP000197783"/>
    </source>
</evidence>
<dbReference type="InterPro" id="IPR058532">
    <property type="entry name" value="YjbR/MT2646/Rv2570-like"/>
</dbReference>